<evidence type="ECO:0000313" key="14">
    <source>
        <dbReference type="EMBL" id="JAB96070.1"/>
    </source>
</evidence>
<evidence type="ECO:0000256" key="7">
    <source>
        <dbReference type="ARBA" id="ARBA00023015"/>
    </source>
</evidence>
<keyword evidence="7" id="KW-0805">Transcription regulation</keyword>
<dbReference type="CDD" id="cd14801">
    <property type="entry name" value="STAT_DBD"/>
    <property type="match status" value="1"/>
</dbReference>
<dbReference type="GO" id="GO:0006357">
    <property type="term" value="P:regulation of transcription by RNA polymerase II"/>
    <property type="evidence" value="ECO:0007669"/>
    <property type="project" value="UniProtKB-ARBA"/>
</dbReference>
<dbReference type="KEGG" id="ccat:101458360"/>
<dbReference type="InterPro" id="IPR000980">
    <property type="entry name" value="SH2"/>
</dbReference>
<evidence type="ECO:0000256" key="12">
    <source>
        <dbReference type="PROSITE-ProRule" id="PRU00191"/>
    </source>
</evidence>
<dbReference type="OrthoDB" id="19300at2759"/>
<dbReference type="SUPFAM" id="SSF47655">
    <property type="entry name" value="STAT"/>
    <property type="match status" value="1"/>
</dbReference>
<dbReference type="Pfam" id="PF02864">
    <property type="entry name" value="STAT_bind"/>
    <property type="match status" value="1"/>
</dbReference>
<dbReference type="GeneID" id="101458360"/>
<keyword evidence="4" id="KW-0963">Cytoplasm</keyword>
<keyword evidence="8" id="KW-0238">DNA-binding</keyword>
<dbReference type="GO" id="GO:0005737">
    <property type="term" value="C:cytoplasm"/>
    <property type="evidence" value="ECO:0007669"/>
    <property type="project" value="UniProtKB-SubCell"/>
</dbReference>
<evidence type="ECO:0000256" key="2">
    <source>
        <dbReference type="ARBA" id="ARBA00004496"/>
    </source>
</evidence>
<sequence length="582" mass="66193">MNSPVTNDGSDILTTLYTKLQQLTIDNENVRNAILTFQNDHAIANNLYNGFEQSSMGGVIPTTENLSKNKNILILELGNRLREYGYIQDQLISMLKLWQQQQALAGNGATLINNLDGIQYCAETLMDRITEIIIFVNNLQQLGEDSTLNEILRHAQTLQNLLLYSTFIVEKQPPQVIKKSSKFPATIRWLIGDKMGIHLSKPKIYCEILSEVQAKRLTTENLNIPPTTNGEVTGNEATMEYNSNNRHFSASFTNLAVKTIVRSERKGPVIVTDEKCTLLFYASIIHNNYVMKLWTFTLPVVMVVHGIQEPQSWATITWDNAFSVIDREPFQVTDKVHYSNLLDALNMKFKYTTGRALTTENLEFLREKLIFTEDGTTNEYITFSQFCRDKMPGRGFTFWEWFYGIMKLTKEHLKQSWCDGQIVGFINKRKTLEGILPFQSNGTFLLRFSDSEIGGITIAFRDFYNNIMILAPWTSNDLQTLSLADRIRDLDVLKIVYPKMMPRDAVFGPAPIKKTGRSDYVSSVLKVHIAPQPTSTSQILDNIDWQSIDLQELLRSGEEVSDAIMALDPTLNEATPLQCFGI</sequence>
<evidence type="ECO:0000256" key="10">
    <source>
        <dbReference type="ARBA" id="ARBA00023163"/>
    </source>
</evidence>
<keyword evidence="5" id="KW-0597">Phosphoprotein</keyword>
<proteinExistence type="evidence at transcript level"/>
<dbReference type="GO" id="GO:0005634">
    <property type="term" value="C:nucleus"/>
    <property type="evidence" value="ECO:0007669"/>
    <property type="project" value="UniProtKB-SubCell"/>
</dbReference>
<evidence type="ECO:0000256" key="6">
    <source>
        <dbReference type="ARBA" id="ARBA00022999"/>
    </source>
</evidence>
<accession>W8B4K7</accession>
<name>W8B4K7_CERCA</name>
<dbReference type="Gene3D" id="3.30.505.10">
    <property type="entry name" value="SH2 domain"/>
    <property type="match status" value="1"/>
</dbReference>
<dbReference type="Pfam" id="PF21354">
    <property type="entry name" value="STAT_linker"/>
    <property type="match status" value="1"/>
</dbReference>
<dbReference type="InterPro" id="IPR013801">
    <property type="entry name" value="STAT_TF_DNA-bd"/>
</dbReference>
<dbReference type="InterPro" id="IPR012345">
    <property type="entry name" value="STAT_TF_DNA-bd_N"/>
</dbReference>
<evidence type="ECO:0000256" key="4">
    <source>
        <dbReference type="ARBA" id="ARBA00022490"/>
    </source>
</evidence>
<dbReference type="GO" id="GO:0007166">
    <property type="term" value="P:cell surface receptor signaling pathway"/>
    <property type="evidence" value="ECO:0007669"/>
    <property type="project" value="UniProtKB-ARBA"/>
</dbReference>
<dbReference type="Gene3D" id="1.20.1050.20">
    <property type="entry name" value="STAT transcription factor, all-alpha domain"/>
    <property type="match status" value="1"/>
</dbReference>
<organism evidence="14">
    <name type="scientific">Ceratitis capitata</name>
    <name type="common">Mediterranean fruit fly</name>
    <name type="synonym">Tephritis capitata</name>
    <dbReference type="NCBI Taxonomy" id="7213"/>
    <lineage>
        <taxon>Eukaryota</taxon>
        <taxon>Metazoa</taxon>
        <taxon>Ecdysozoa</taxon>
        <taxon>Arthropoda</taxon>
        <taxon>Hexapoda</taxon>
        <taxon>Insecta</taxon>
        <taxon>Pterygota</taxon>
        <taxon>Neoptera</taxon>
        <taxon>Endopterygota</taxon>
        <taxon>Diptera</taxon>
        <taxon>Brachycera</taxon>
        <taxon>Muscomorpha</taxon>
        <taxon>Tephritoidea</taxon>
        <taxon>Tephritidae</taxon>
        <taxon>Ceratitis</taxon>
        <taxon>Ceratitis</taxon>
    </lineage>
</organism>
<comment type="subcellular location">
    <subcellularLocation>
        <location evidence="2">Cytoplasm</location>
    </subcellularLocation>
    <subcellularLocation>
        <location evidence="1">Nucleus</location>
    </subcellularLocation>
</comment>
<dbReference type="InterPro" id="IPR036860">
    <property type="entry name" value="SH2_dom_sf"/>
</dbReference>
<keyword evidence="11" id="KW-0539">Nucleus</keyword>
<dbReference type="FunFam" id="1.10.238.10:FF:000029">
    <property type="entry name" value="Signal transducer and transcription activator 6"/>
    <property type="match status" value="1"/>
</dbReference>
<evidence type="ECO:0000256" key="9">
    <source>
        <dbReference type="ARBA" id="ARBA00023159"/>
    </source>
</evidence>
<comment type="similarity">
    <text evidence="3">Belongs to the transcription factor STAT family.</text>
</comment>
<dbReference type="SUPFAM" id="SSF49417">
    <property type="entry name" value="p53-like transcription factors"/>
    <property type="match status" value="1"/>
</dbReference>
<keyword evidence="9" id="KW-0010">Activator</keyword>
<keyword evidence="10" id="KW-0804">Transcription</keyword>
<reference evidence="14" key="2">
    <citation type="journal article" date="2014" name="BMC Genomics">
        <title>A genomic perspective to assessing quality of mass-reared SIT flies used in Mediterranean fruit fly (Ceratitis capitata) eradication in California.</title>
        <authorList>
            <person name="Calla B."/>
            <person name="Hall B."/>
            <person name="Hou S."/>
            <person name="Geib S.M."/>
        </authorList>
    </citation>
    <scope>NUCLEOTIDE SEQUENCE</scope>
</reference>
<evidence type="ECO:0000256" key="8">
    <source>
        <dbReference type="ARBA" id="ARBA00023125"/>
    </source>
</evidence>
<dbReference type="GO" id="GO:0003677">
    <property type="term" value="F:DNA binding"/>
    <property type="evidence" value="ECO:0007669"/>
    <property type="project" value="UniProtKB-KW"/>
</dbReference>
<dbReference type="PANTHER" id="PTHR11801">
    <property type="entry name" value="SIGNAL TRANSDUCER AND ACTIVATOR OF TRANSCRIPTION"/>
    <property type="match status" value="1"/>
</dbReference>
<dbReference type="Gene3D" id="1.10.238.10">
    <property type="entry name" value="EF-hand"/>
    <property type="match status" value="1"/>
</dbReference>
<protein>
    <submittedName>
        <fullName evidence="14">Signal transducer and transcription activator</fullName>
    </submittedName>
</protein>
<dbReference type="GO" id="GO:0003700">
    <property type="term" value="F:DNA-binding transcription factor activity"/>
    <property type="evidence" value="ECO:0007669"/>
    <property type="project" value="InterPro"/>
</dbReference>
<dbReference type="InterPro" id="IPR015988">
    <property type="entry name" value="STAT_TF_CC"/>
</dbReference>
<dbReference type="Pfam" id="PF00017">
    <property type="entry name" value="SH2"/>
    <property type="match status" value="1"/>
</dbReference>
<dbReference type="InterPro" id="IPR001217">
    <property type="entry name" value="STAT"/>
</dbReference>
<dbReference type="PROSITE" id="PS50001">
    <property type="entry name" value="SH2"/>
    <property type="match status" value="1"/>
</dbReference>
<reference evidence="14" key="1">
    <citation type="submission" date="2013-07" db="EMBL/GenBank/DDBJ databases">
        <authorList>
            <person name="Geib S."/>
        </authorList>
    </citation>
    <scope>NUCLEOTIDE SEQUENCE</scope>
</reference>
<dbReference type="InterPro" id="IPR008967">
    <property type="entry name" value="p53-like_TF_DNA-bd_sf"/>
</dbReference>
<dbReference type="Pfam" id="PF01017">
    <property type="entry name" value="STAT_alpha"/>
    <property type="match status" value="1"/>
</dbReference>
<dbReference type="InterPro" id="IPR048988">
    <property type="entry name" value="STAT_linker"/>
</dbReference>
<dbReference type="SUPFAM" id="SSF55550">
    <property type="entry name" value="SH2 domain"/>
    <property type="match status" value="1"/>
</dbReference>
<evidence type="ECO:0000256" key="11">
    <source>
        <dbReference type="ARBA" id="ARBA00023242"/>
    </source>
</evidence>
<keyword evidence="6 12" id="KW-0727">SH2 domain</keyword>
<dbReference type="CDD" id="cd09919">
    <property type="entry name" value="SH2_STAT_family"/>
    <property type="match status" value="1"/>
</dbReference>
<dbReference type="AlphaFoldDB" id="W8B4K7"/>
<feature type="domain" description="SH2" evidence="13">
    <location>
        <begin position="401"/>
        <end position="461"/>
    </location>
</feature>
<dbReference type="Gene3D" id="2.60.40.630">
    <property type="entry name" value="STAT transcription factor, DNA-binding domain"/>
    <property type="match status" value="1"/>
</dbReference>
<evidence type="ECO:0000256" key="5">
    <source>
        <dbReference type="ARBA" id="ARBA00022553"/>
    </source>
</evidence>
<evidence type="ECO:0000256" key="3">
    <source>
        <dbReference type="ARBA" id="ARBA00005586"/>
    </source>
</evidence>
<gene>
    <name evidence="14" type="primary">STAT</name>
</gene>
<dbReference type="InterPro" id="IPR013800">
    <property type="entry name" value="STAT_TF_alpha"/>
</dbReference>
<evidence type="ECO:0000259" key="13">
    <source>
        <dbReference type="PROSITE" id="PS50001"/>
    </source>
</evidence>
<dbReference type="EMBL" id="GAMC01010485">
    <property type="protein sequence ID" value="JAB96070.1"/>
    <property type="molecule type" value="mRNA"/>
</dbReference>
<evidence type="ECO:0000256" key="1">
    <source>
        <dbReference type="ARBA" id="ARBA00004123"/>
    </source>
</evidence>